<sequence length="479" mass="53549">MDGISAAASSSVVGLLQVATKVVAVLSTMIDAPSLARNVLTETNSLIAIFHQLQTLLSNLSAGHRPGNNEERKSMLQVDQIVAALTGCVYAFSELEECLDSVTISDNYDDVDDERRSLTLWDRARWAEKERDLRRLLGNLEMHKSSLKLMLTIYNCESIREARQCMEKLSQLMHTIRMERASGQAAPLDTTATISRSFTDPCVTSTPTLAVPTGPRTSSRGSRIFERVLNESRVYLKASRNKSTPHSFMSFTRRDSNLSQLTEHTCLSGMAVVHLPYLAQPVIEKLNSEEQGHSREIGSEPYQGKQRTPGYPYLARTISGFSSSAAAKFRLPFEENEVLELSYTFGRSWWHARRSNGETGIVHAKVLEFLDPIGQPGQRPPPPPPPPPSRRSAAVQPRFIAQPYFVKALCSYKAERDDGNELSFKKDEVLEIVKVSRRWWQARSESGETGIVPSNFLISLQPQEEDPPWKHNTSRTSGV</sequence>
<dbReference type="InParanoid" id="A0A5J5F8G1"/>
<name>A0A5J5F8G1_9PEZI</name>
<dbReference type="GO" id="GO:0030833">
    <property type="term" value="P:regulation of actin filament polymerization"/>
    <property type="evidence" value="ECO:0007669"/>
    <property type="project" value="TreeGrafter"/>
</dbReference>
<dbReference type="SUPFAM" id="SSF50044">
    <property type="entry name" value="SH3-domain"/>
    <property type="match status" value="2"/>
</dbReference>
<evidence type="ECO:0000259" key="4">
    <source>
        <dbReference type="PROSITE" id="PS50002"/>
    </source>
</evidence>
<dbReference type="Pfam" id="PF00018">
    <property type="entry name" value="SH3_1"/>
    <property type="match status" value="1"/>
</dbReference>
<dbReference type="AlphaFoldDB" id="A0A5J5F8G1"/>
<keyword evidence="1 2" id="KW-0728">SH3 domain</keyword>
<dbReference type="PANTHER" id="PTHR15735:SF20">
    <property type="entry name" value="HIGH OSMOLARITY SIGNALING PROTEIN SHO1"/>
    <property type="match status" value="1"/>
</dbReference>
<keyword evidence="6" id="KW-1185">Reference proteome</keyword>
<protein>
    <recommendedName>
        <fullName evidence="4">SH3 domain-containing protein</fullName>
    </recommendedName>
</protein>
<dbReference type="Gene3D" id="2.30.30.40">
    <property type="entry name" value="SH3 Domains"/>
    <property type="match status" value="1"/>
</dbReference>
<organism evidence="5 6">
    <name type="scientific">Sphaerosporella brunnea</name>
    <dbReference type="NCBI Taxonomy" id="1250544"/>
    <lineage>
        <taxon>Eukaryota</taxon>
        <taxon>Fungi</taxon>
        <taxon>Dikarya</taxon>
        <taxon>Ascomycota</taxon>
        <taxon>Pezizomycotina</taxon>
        <taxon>Pezizomycetes</taxon>
        <taxon>Pezizales</taxon>
        <taxon>Pyronemataceae</taxon>
        <taxon>Sphaerosporella</taxon>
    </lineage>
</organism>
<evidence type="ECO:0000256" key="1">
    <source>
        <dbReference type="ARBA" id="ARBA00022443"/>
    </source>
</evidence>
<reference evidence="5 6" key="1">
    <citation type="submission" date="2019-09" db="EMBL/GenBank/DDBJ databases">
        <title>Draft genome of the ectomycorrhizal ascomycete Sphaerosporella brunnea.</title>
        <authorList>
            <consortium name="DOE Joint Genome Institute"/>
            <person name="Benucci G.M."/>
            <person name="Marozzi G."/>
            <person name="Antonielli L."/>
            <person name="Sanchez S."/>
            <person name="Marco P."/>
            <person name="Wang X."/>
            <person name="Falini L.B."/>
            <person name="Barry K."/>
            <person name="Haridas S."/>
            <person name="Lipzen A."/>
            <person name="Labutti K."/>
            <person name="Grigoriev I.V."/>
            <person name="Murat C."/>
            <person name="Martin F."/>
            <person name="Albertini E."/>
            <person name="Donnini D."/>
            <person name="Bonito G."/>
        </authorList>
    </citation>
    <scope>NUCLEOTIDE SEQUENCE [LARGE SCALE GENOMIC DNA]</scope>
    <source>
        <strain evidence="5 6">Sb_GMNB300</strain>
    </source>
</reference>
<dbReference type="SMART" id="SM00326">
    <property type="entry name" value="SH3"/>
    <property type="match status" value="2"/>
</dbReference>
<evidence type="ECO:0000313" key="5">
    <source>
        <dbReference type="EMBL" id="KAA8913149.1"/>
    </source>
</evidence>
<dbReference type="OrthoDB" id="19923at2759"/>
<evidence type="ECO:0000256" key="3">
    <source>
        <dbReference type="SAM" id="MobiDB-lite"/>
    </source>
</evidence>
<dbReference type="InterPro" id="IPR001452">
    <property type="entry name" value="SH3_domain"/>
</dbReference>
<dbReference type="PANTHER" id="PTHR15735">
    <property type="entry name" value="FCH AND DOUBLE SH3 DOMAINS PROTEIN"/>
    <property type="match status" value="1"/>
</dbReference>
<dbReference type="PROSITE" id="PS50002">
    <property type="entry name" value="SH3"/>
    <property type="match status" value="2"/>
</dbReference>
<dbReference type="EMBL" id="VXIS01000017">
    <property type="protein sequence ID" value="KAA8913149.1"/>
    <property type="molecule type" value="Genomic_DNA"/>
</dbReference>
<feature type="domain" description="SH3" evidence="4">
    <location>
        <begin position="401"/>
        <end position="462"/>
    </location>
</feature>
<comment type="caution">
    <text evidence="5">The sequence shown here is derived from an EMBL/GenBank/DDBJ whole genome shotgun (WGS) entry which is preliminary data.</text>
</comment>
<feature type="region of interest" description="Disordered" evidence="3">
    <location>
        <begin position="372"/>
        <end position="394"/>
    </location>
</feature>
<dbReference type="Proteomes" id="UP000326924">
    <property type="component" value="Unassembled WGS sequence"/>
</dbReference>
<evidence type="ECO:0000256" key="2">
    <source>
        <dbReference type="PROSITE-ProRule" id="PRU00192"/>
    </source>
</evidence>
<proteinExistence type="predicted"/>
<dbReference type="InterPro" id="IPR036028">
    <property type="entry name" value="SH3-like_dom_sf"/>
</dbReference>
<evidence type="ECO:0000313" key="6">
    <source>
        <dbReference type="Proteomes" id="UP000326924"/>
    </source>
</evidence>
<gene>
    <name evidence="5" type="ORF">FN846DRAFT_886829</name>
</gene>
<feature type="compositionally biased region" description="Pro residues" evidence="3">
    <location>
        <begin position="378"/>
        <end position="389"/>
    </location>
</feature>
<accession>A0A5J5F8G1</accession>
<feature type="domain" description="SH3" evidence="4">
    <location>
        <begin position="310"/>
        <end position="372"/>
    </location>
</feature>